<dbReference type="EMBL" id="ML005621">
    <property type="protein sequence ID" value="RKP17929.1"/>
    <property type="molecule type" value="Genomic_DNA"/>
</dbReference>
<feature type="non-terminal residue" evidence="1">
    <location>
        <position position="87"/>
    </location>
</feature>
<organism evidence="1 2">
    <name type="scientific">Rozella allomycis (strain CSF55)</name>
    <dbReference type="NCBI Taxonomy" id="988480"/>
    <lineage>
        <taxon>Eukaryota</taxon>
        <taxon>Fungi</taxon>
        <taxon>Fungi incertae sedis</taxon>
        <taxon>Cryptomycota</taxon>
        <taxon>Cryptomycota incertae sedis</taxon>
        <taxon>Rozella</taxon>
    </lineage>
</organism>
<name>A0A4V1IZG0_ROZAC</name>
<dbReference type="AlphaFoldDB" id="A0A4V1IZG0"/>
<proteinExistence type="predicted"/>
<dbReference type="Proteomes" id="UP000281549">
    <property type="component" value="Unassembled WGS sequence"/>
</dbReference>
<evidence type="ECO:0000313" key="2">
    <source>
        <dbReference type="Proteomes" id="UP000281549"/>
    </source>
</evidence>
<accession>A0A4V1IZG0</accession>
<sequence>MGSMNNRMTAMCTICNGDKLPLYCVFNGRRYLENERAGLNTVAHEIRNSVDFGYPDQVFVYTQAKGWCDGDIVESWFRKLIKYSIFK</sequence>
<gene>
    <name evidence="1" type="ORF">ROZALSC1DRAFT_30312</name>
</gene>
<protein>
    <submittedName>
        <fullName evidence="1">Uncharacterized protein</fullName>
    </submittedName>
</protein>
<reference evidence="2" key="1">
    <citation type="journal article" date="2018" name="Nat. Microbiol.">
        <title>Leveraging single-cell genomics to expand the fungal tree of life.</title>
        <authorList>
            <person name="Ahrendt S.R."/>
            <person name="Quandt C.A."/>
            <person name="Ciobanu D."/>
            <person name="Clum A."/>
            <person name="Salamov A."/>
            <person name="Andreopoulos B."/>
            <person name="Cheng J.F."/>
            <person name="Woyke T."/>
            <person name="Pelin A."/>
            <person name="Henrissat B."/>
            <person name="Reynolds N.K."/>
            <person name="Benny G.L."/>
            <person name="Smith M.E."/>
            <person name="James T.Y."/>
            <person name="Grigoriev I.V."/>
        </authorList>
    </citation>
    <scope>NUCLEOTIDE SEQUENCE [LARGE SCALE GENOMIC DNA]</scope>
    <source>
        <strain evidence="2">CSF55</strain>
    </source>
</reference>
<evidence type="ECO:0000313" key="1">
    <source>
        <dbReference type="EMBL" id="RKP17929.1"/>
    </source>
</evidence>